<organism evidence="2 3">
    <name type="scientific">Pelagibacterium flavum</name>
    <dbReference type="NCBI Taxonomy" id="2984530"/>
    <lineage>
        <taxon>Bacteria</taxon>
        <taxon>Pseudomonadati</taxon>
        <taxon>Pseudomonadota</taxon>
        <taxon>Alphaproteobacteria</taxon>
        <taxon>Hyphomicrobiales</taxon>
        <taxon>Devosiaceae</taxon>
        <taxon>Pelagibacterium</taxon>
    </lineage>
</organism>
<feature type="chain" id="PRO_5045111125" evidence="1">
    <location>
        <begin position="25"/>
        <end position="128"/>
    </location>
</feature>
<proteinExistence type="predicted"/>
<dbReference type="RefSeq" id="WP_264224148.1">
    <property type="nucleotide sequence ID" value="NZ_CP107716.1"/>
</dbReference>
<evidence type="ECO:0000313" key="2">
    <source>
        <dbReference type="EMBL" id="UYQ70454.1"/>
    </source>
</evidence>
<accession>A0ABY6IJE1</accession>
<dbReference type="Proteomes" id="UP001163882">
    <property type="component" value="Chromosome"/>
</dbReference>
<keyword evidence="1" id="KW-0732">Signal</keyword>
<protein>
    <submittedName>
        <fullName evidence="2">Uncharacterized protein</fullName>
    </submittedName>
</protein>
<gene>
    <name evidence="2" type="ORF">OF122_10175</name>
</gene>
<name>A0ABY6IJE1_9HYPH</name>
<keyword evidence="3" id="KW-1185">Reference proteome</keyword>
<evidence type="ECO:0000256" key="1">
    <source>
        <dbReference type="SAM" id="SignalP"/>
    </source>
</evidence>
<dbReference type="EMBL" id="CP107716">
    <property type="protein sequence ID" value="UYQ70454.1"/>
    <property type="molecule type" value="Genomic_DNA"/>
</dbReference>
<sequence length="128" mass="14243">MKFSSYLLPLALVLGLGGTGSAVAQPQTKLVQDLPKSLIQAIWCSALFFEESYYYEEGSEDAAHYEDLAFDLGADIDTVLLDDHGLRQEEVDEIWSVFDGGAYDLTMEDDESFLAQLELCEANYDTLL</sequence>
<reference evidence="2" key="1">
    <citation type="submission" date="2022-10" db="EMBL/GenBank/DDBJ databases">
        <title>YIM 151497 complete genome.</title>
        <authorList>
            <person name="Chen X."/>
        </authorList>
    </citation>
    <scope>NUCLEOTIDE SEQUENCE</scope>
    <source>
        <strain evidence="2">YIM 151497</strain>
    </source>
</reference>
<evidence type="ECO:0000313" key="3">
    <source>
        <dbReference type="Proteomes" id="UP001163882"/>
    </source>
</evidence>
<feature type="signal peptide" evidence="1">
    <location>
        <begin position="1"/>
        <end position="24"/>
    </location>
</feature>